<dbReference type="InterPro" id="IPR045090">
    <property type="entry name" value="Pept_M3A_M3B"/>
</dbReference>
<evidence type="ECO:0000313" key="2">
    <source>
        <dbReference type="EMBL" id="KAF6156888.1"/>
    </source>
</evidence>
<sequence>MCLLLCFHKSIFLCFFDSCKVISKREDVYRVVKAFASRGEWMNPDAKRFIQHLVWEQTSFLYTDLSVRDFERNGLNLTLSKREEVQRLRTQIDQLSMRYIQNLSEDSTFLLFSEMELVGLLPKFIEYVFIQSLEKVENNKLKITLRGHHVSPLLEYCKVRFSENNAPACPSFALFAESLP</sequence>
<keyword evidence="3" id="KW-1185">Reference proteome</keyword>
<dbReference type="PANTHER" id="PTHR11804:SF82">
    <property type="entry name" value="THIMET OLIGOPEPTIDASE-RELATED"/>
    <property type="match status" value="1"/>
</dbReference>
<dbReference type="OrthoDB" id="534666at2759"/>
<dbReference type="PANTHER" id="PTHR11804">
    <property type="entry name" value="PROTEASE M3 THIMET OLIGOPEPTIDASE-RELATED"/>
    <property type="match status" value="1"/>
</dbReference>
<accession>A0A7J7MQA1</accession>
<dbReference type="InterPro" id="IPR024077">
    <property type="entry name" value="Neurolysin/TOP_dom2"/>
</dbReference>
<gene>
    <name evidence="2" type="ORF">GIB67_000428</name>
</gene>
<dbReference type="AlphaFoldDB" id="A0A7J7MQA1"/>
<feature type="chain" id="PRO_5029841249" evidence="1">
    <location>
        <begin position="22"/>
        <end position="180"/>
    </location>
</feature>
<dbReference type="Proteomes" id="UP000541444">
    <property type="component" value="Unassembled WGS sequence"/>
</dbReference>
<name>A0A7J7MQA1_9MAGN</name>
<feature type="signal peptide" evidence="1">
    <location>
        <begin position="1"/>
        <end position="21"/>
    </location>
</feature>
<dbReference type="GO" id="GO:0006518">
    <property type="term" value="P:peptide metabolic process"/>
    <property type="evidence" value="ECO:0007669"/>
    <property type="project" value="TreeGrafter"/>
</dbReference>
<dbReference type="Gene3D" id="1.10.1370.10">
    <property type="entry name" value="Neurolysin, domain 3"/>
    <property type="match status" value="1"/>
</dbReference>
<organism evidence="2 3">
    <name type="scientific">Kingdonia uniflora</name>
    <dbReference type="NCBI Taxonomy" id="39325"/>
    <lineage>
        <taxon>Eukaryota</taxon>
        <taxon>Viridiplantae</taxon>
        <taxon>Streptophyta</taxon>
        <taxon>Embryophyta</taxon>
        <taxon>Tracheophyta</taxon>
        <taxon>Spermatophyta</taxon>
        <taxon>Magnoliopsida</taxon>
        <taxon>Ranunculales</taxon>
        <taxon>Circaeasteraceae</taxon>
        <taxon>Kingdonia</taxon>
    </lineage>
</organism>
<reference evidence="2 3" key="1">
    <citation type="journal article" date="2020" name="IScience">
        <title>Genome Sequencing of the Endangered Kingdonia uniflora (Circaeasteraceae, Ranunculales) Reveals Potential Mechanisms of Evolutionary Specialization.</title>
        <authorList>
            <person name="Sun Y."/>
            <person name="Deng T."/>
            <person name="Zhang A."/>
            <person name="Moore M.J."/>
            <person name="Landis J.B."/>
            <person name="Lin N."/>
            <person name="Zhang H."/>
            <person name="Zhang X."/>
            <person name="Huang J."/>
            <person name="Zhang X."/>
            <person name="Sun H."/>
            <person name="Wang H."/>
        </authorList>
    </citation>
    <scope>NUCLEOTIDE SEQUENCE [LARGE SCALE GENOMIC DNA]</scope>
    <source>
        <strain evidence="2">TB1705</strain>
        <tissue evidence="2">Leaf</tissue>
    </source>
</reference>
<dbReference type="GO" id="GO:0006508">
    <property type="term" value="P:proteolysis"/>
    <property type="evidence" value="ECO:0007669"/>
    <property type="project" value="InterPro"/>
</dbReference>
<keyword evidence="1" id="KW-0732">Signal</keyword>
<evidence type="ECO:0000313" key="3">
    <source>
        <dbReference type="Proteomes" id="UP000541444"/>
    </source>
</evidence>
<protein>
    <submittedName>
        <fullName evidence="2">Uncharacterized protein</fullName>
    </submittedName>
</protein>
<evidence type="ECO:0000256" key="1">
    <source>
        <dbReference type="SAM" id="SignalP"/>
    </source>
</evidence>
<comment type="caution">
    <text evidence="2">The sequence shown here is derived from an EMBL/GenBank/DDBJ whole genome shotgun (WGS) entry which is preliminary data.</text>
</comment>
<proteinExistence type="predicted"/>
<dbReference type="GO" id="GO:0004222">
    <property type="term" value="F:metalloendopeptidase activity"/>
    <property type="evidence" value="ECO:0007669"/>
    <property type="project" value="InterPro"/>
</dbReference>
<dbReference type="SUPFAM" id="SSF55486">
    <property type="entry name" value="Metalloproteases ('zincins'), catalytic domain"/>
    <property type="match status" value="1"/>
</dbReference>
<dbReference type="EMBL" id="JACGCM010001293">
    <property type="protein sequence ID" value="KAF6156888.1"/>
    <property type="molecule type" value="Genomic_DNA"/>
</dbReference>